<dbReference type="AlphaFoldDB" id="A0A0B7I7D2"/>
<protein>
    <submittedName>
        <fullName evidence="1">Uncharacterized protein</fullName>
    </submittedName>
</protein>
<reference evidence="2" key="1">
    <citation type="submission" date="2015-01" db="EMBL/GenBank/DDBJ databases">
        <authorList>
            <person name="MANFREDI Pablo"/>
        </authorList>
    </citation>
    <scope>NUCLEOTIDE SEQUENCE [LARGE SCALE GENOMIC DNA]</scope>
    <source>
        <strain evidence="2">Cc11</strain>
    </source>
</reference>
<sequence>MNKILFGLLTGLCLTACKKTDTKFEITNEKVGLLHKNTKIEQLDSIFVKDSIASSAFEGELRYASNERIILFEKGGKQLLEITPGINSENTKVVESVLVLDNRYTTDKGISLQSTYKDIKNNHPEFNIQQTLNSVLIILPNENYFFTFDKSALKTSKFGISSQIGKEDISDEAKPSRITINWDL</sequence>
<name>A0A0B7I7D2_9FLAO</name>
<accession>A0A0B7I7D2</accession>
<dbReference type="EMBL" id="CDOK01000062">
    <property type="protein sequence ID" value="CEN47871.1"/>
    <property type="molecule type" value="Genomic_DNA"/>
</dbReference>
<proteinExistence type="predicted"/>
<evidence type="ECO:0000313" key="1">
    <source>
        <dbReference type="EMBL" id="CEN47871.1"/>
    </source>
</evidence>
<gene>
    <name evidence="1" type="ORF">CCAN11_1540009</name>
</gene>
<evidence type="ECO:0000313" key="2">
    <source>
        <dbReference type="Proteomes" id="UP000039370"/>
    </source>
</evidence>
<organism evidence="1 2">
    <name type="scientific">Capnocytophaga canimorsus</name>
    <dbReference type="NCBI Taxonomy" id="28188"/>
    <lineage>
        <taxon>Bacteria</taxon>
        <taxon>Pseudomonadati</taxon>
        <taxon>Bacteroidota</taxon>
        <taxon>Flavobacteriia</taxon>
        <taxon>Flavobacteriales</taxon>
        <taxon>Flavobacteriaceae</taxon>
        <taxon>Capnocytophaga</taxon>
    </lineage>
</organism>
<dbReference type="Proteomes" id="UP000039370">
    <property type="component" value="Unassembled WGS sequence"/>
</dbReference>
<dbReference type="RefSeq" id="WP_041985049.1">
    <property type="nucleotide sequence ID" value="NZ_CP173182.1"/>
</dbReference>